<evidence type="ECO:0000256" key="1">
    <source>
        <dbReference type="SAM" id="MobiDB-lite"/>
    </source>
</evidence>
<protein>
    <submittedName>
        <fullName evidence="2">Uncharacterized protein</fullName>
    </submittedName>
</protein>
<proteinExistence type="predicted"/>
<evidence type="ECO:0000313" key="2">
    <source>
        <dbReference type="EMBL" id="PPS00841.1"/>
    </source>
</evidence>
<sequence>MIAVTLLHFAEIRLVARRGRWRQDTLKNNGCNISCKGANPSEMTSGDRKGWHKNTLQYGLQPRTQKGTFVCVHKDERPIIEVCRAVTTALMPKCVVTVGWLSSSLVKDSMSVARPRVPLKQIKFFSGFTETPSHKYYAIQPVISSRTPTLDRRAGAVFRAGQDIGRDNNITTLRSPLLKLFSKVSTVIGILCHHGCRPRMSRTTSRQTPPKLGMLRNPVETPTDADSSKYFKIMYSSGNVSGALPYRVQRLRGSRRRM</sequence>
<dbReference type="Proteomes" id="UP000239757">
    <property type="component" value="Unassembled WGS sequence"/>
</dbReference>
<reference evidence="2 3" key="1">
    <citation type="submission" date="2015-01" db="EMBL/GenBank/DDBJ databases">
        <title>Genome of allotetraploid Gossypium barbadense reveals genomic plasticity and fiber elongation in cotton evolution.</title>
        <authorList>
            <person name="Chen X."/>
            <person name="Liu X."/>
            <person name="Zhao B."/>
            <person name="Zheng H."/>
            <person name="Hu Y."/>
            <person name="Lu G."/>
            <person name="Yang C."/>
            <person name="Chen J."/>
            <person name="Shan C."/>
            <person name="Zhang L."/>
            <person name="Zhou Y."/>
            <person name="Wang L."/>
            <person name="Guo W."/>
            <person name="Bai Y."/>
            <person name="Ruan J."/>
            <person name="Shangguan X."/>
            <person name="Mao Y."/>
            <person name="Jiang J."/>
            <person name="Zhu Y."/>
            <person name="Lei J."/>
            <person name="Kang H."/>
            <person name="Chen S."/>
            <person name="He X."/>
            <person name="Wang R."/>
            <person name="Wang Y."/>
            <person name="Chen J."/>
            <person name="Wang L."/>
            <person name="Yu S."/>
            <person name="Wang B."/>
            <person name="Wei J."/>
            <person name="Song S."/>
            <person name="Lu X."/>
            <person name="Gao Z."/>
            <person name="Gu W."/>
            <person name="Deng X."/>
            <person name="Ma D."/>
            <person name="Wang S."/>
            <person name="Liang W."/>
            <person name="Fang L."/>
            <person name="Cai C."/>
            <person name="Zhu X."/>
            <person name="Zhou B."/>
            <person name="Zhang Y."/>
            <person name="Chen Z."/>
            <person name="Xu S."/>
            <person name="Zhu R."/>
            <person name="Wang S."/>
            <person name="Zhang T."/>
            <person name="Zhao G."/>
        </authorList>
    </citation>
    <scope>NUCLEOTIDE SEQUENCE [LARGE SCALE GENOMIC DNA]</scope>
    <source>
        <strain evidence="3">cv. Xinhai21</strain>
        <tissue evidence="2">Leaf</tissue>
    </source>
</reference>
<gene>
    <name evidence="2" type="ORF">GOBAR_AA19821</name>
</gene>
<evidence type="ECO:0000313" key="3">
    <source>
        <dbReference type="Proteomes" id="UP000239757"/>
    </source>
</evidence>
<dbReference type="AlphaFoldDB" id="A0A2P5XBY2"/>
<dbReference type="EMBL" id="KZ665221">
    <property type="protein sequence ID" value="PPS00841.1"/>
    <property type="molecule type" value="Genomic_DNA"/>
</dbReference>
<organism evidence="2 3">
    <name type="scientific">Gossypium barbadense</name>
    <name type="common">Sea Island cotton</name>
    <name type="synonym">Hibiscus barbadensis</name>
    <dbReference type="NCBI Taxonomy" id="3634"/>
    <lineage>
        <taxon>Eukaryota</taxon>
        <taxon>Viridiplantae</taxon>
        <taxon>Streptophyta</taxon>
        <taxon>Embryophyta</taxon>
        <taxon>Tracheophyta</taxon>
        <taxon>Spermatophyta</taxon>
        <taxon>Magnoliopsida</taxon>
        <taxon>eudicotyledons</taxon>
        <taxon>Gunneridae</taxon>
        <taxon>Pentapetalae</taxon>
        <taxon>rosids</taxon>
        <taxon>malvids</taxon>
        <taxon>Malvales</taxon>
        <taxon>Malvaceae</taxon>
        <taxon>Malvoideae</taxon>
        <taxon>Gossypium</taxon>
    </lineage>
</organism>
<feature type="region of interest" description="Disordered" evidence="1">
    <location>
        <begin position="198"/>
        <end position="223"/>
    </location>
</feature>
<accession>A0A2P5XBY2</accession>
<name>A0A2P5XBY2_GOSBA</name>